<feature type="compositionally biased region" description="Low complexity" evidence="1">
    <location>
        <begin position="279"/>
        <end position="302"/>
    </location>
</feature>
<reference evidence="2 3" key="1">
    <citation type="submission" date="2019-03" db="EMBL/GenBank/DDBJ databases">
        <title>Single cell metagenomics reveals metabolic interactions within the superorganism composed of flagellate Streblomastix strix and complex community of Bacteroidetes bacteria on its surface.</title>
        <authorList>
            <person name="Treitli S.C."/>
            <person name="Kolisko M."/>
            <person name="Husnik F."/>
            <person name="Keeling P."/>
            <person name="Hampl V."/>
        </authorList>
    </citation>
    <scope>NUCLEOTIDE SEQUENCE [LARGE SCALE GENOMIC DNA]</scope>
    <source>
        <strain evidence="2">ST1C</strain>
    </source>
</reference>
<comment type="caution">
    <text evidence="2">The sequence shown here is derived from an EMBL/GenBank/DDBJ whole genome shotgun (WGS) entry which is preliminary data.</text>
</comment>
<evidence type="ECO:0000313" key="3">
    <source>
        <dbReference type="Proteomes" id="UP000324800"/>
    </source>
</evidence>
<feature type="non-terminal residue" evidence="2">
    <location>
        <position position="560"/>
    </location>
</feature>
<evidence type="ECO:0000256" key="1">
    <source>
        <dbReference type="SAM" id="MobiDB-lite"/>
    </source>
</evidence>
<feature type="compositionally biased region" description="Acidic residues" evidence="1">
    <location>
        <begin position="442"/>
        <end position="491"/>
    </location>
</feature>
<proteinExistence type="predicted"/>
<dbReference type="EMBL" id="SNRW01024328">
    <property type="protein sequence ID" value="KAA6362341.1"/>
    <property type="molecule type" value="Genomic_DNA"/>
</dbReference>
<feature type="compositionally biased region" description="Basic residues" evidence="1">
    <location>
        <begin position="232"/>
        <end position="257"/>
    </location>
</feature>
<feature type="region of interest" description="Disordered" evidence="1">
    <location>
        <begin position="213"/>
        <end position="538"/>
    </location>
</feature>
<dbReference type="Proteomes" id="UP000324800">
    <property type="component" value="Unassembled WGS sequence"/>
</dbReference>
<feature type="compositionally biased region" description="Basic and acidic residues" evidence="1">
    <location>
        <begin position="401"/>
        <end position="423"/>
    </location>
</feature>
<organism evidence="2 3">
    <name type="scientific">Streblomastix strix</name>
    <dbReference type="NCBI Taxonomy" id="222440"/>
    <lineage>
        <taxon>Eukaryota</taxon>
        <taxon>Metamonada</taxon>
        <taxon>Preaxostyla</taxon>
        <taxon>Oxymonadida</taxon>
        <taxon>Streblomastigidae</taxon>
        <taxon>Streblomastix</taxon>
    </lineage>
</organism>
<feature type="compositionally biased region" description="Basic and acidic residues" evidence="1">
    <location>
        <begin position="145"/>
        <end position="156"/>
    </location>
</feature>
<feature type="compositionally biased region" description="Polar residues" evidence="1">
    <location>
        <begin position="1"/>
        <end position="16"/>
    </location>
</feature>
<feature type="compositionally biased region" description="Basic residues" evidence="1">
    <location>
        <begin position="167"/>
        <end position="180"/>
    </location>
</feature>
<feature type="compositionally biased region" description="Polar residues" evidence="1">
    <location>
        <begin position="374"/>
        <end position="400"/>
    </location>
</feature>
<name>A0A5J4TXH5_9EUKA</name>
<protein>
    <submittedName>
        <fullName evidence="2">Uncharacterized protein</fullName>
    </submittedName>
</protein>
<feature type="non-terminal residue" evidence="2">
    <location>
        <position position="1"/>
    </location>
</feature>
<gene>
    <name evidence="2" type="ORF">EZS28_042132</name>
</gene>
<dbReference type="AlphaFoldDB" id="A0A5J4TXH5"/>
<feature type="region of interest" description="Disordered" evidence="1">
    <location>
        <begin position="109"/>
        <end position="187"/>
    </location>
</feature>
<feature type="compositionally biased region" description="Basic and acidic residues" evidence="1">
    <location>
        <begin position="341"/>
        <end position="352"/>
    </location>
</feature>
<feature type="region of interest" description="Disordered" evidence="1">
    <location>
        <begin position="1"/>
        <end position="50"/>
    </location>
</feature>
<feature type="compositionally biased region" description="Low complexity" evidence="1">
    <location>
        <begin position="425"/>
        <end position="441"/>
    </location>
</feature>
<feature type="compositionally biased region" description="Low complexity" evidence="1">
    <location>
        <begin position="21"/>
        <end position="41"/>
    </location>
</feature>
<feature type="compositionally biased region" description="Polar residues" evidence="1">
    <location>
        <begin position="319"/>
        <end position="336"/>
    </location>
</feature>
<accession>A0A5J4TXH5</accession>
<feature type="compositionally biased region" description="Basic and acidic residues" evidence="1">
    <location>
        <begin position="512"/>
        <end position="527"/>
    </location>
</feature>
<evidence type="ECO:0000313" key="2">
    <source>
        <dbReference type="EMBL" id="KAA6362341.1"/>
    </source>
</evidence>
<sequence length="560" mass="63626">SKSHLSPESTSGSYHFSGSRKISNQGSQSVSSANSKASITSPPETPQTLFPYDNQILFQPFAPSQSMVLEARGDAKELQDQGAMIVHRGMPGRLPVYNTREKQHFASIVEENTKNEPQIEDEDQSNLDRFKKKKNKIDGYLQKSPPERRSKLREGFSPDEDEEERANHRKKVSANKRGGTRLKQSSLIQSMGNETLLSKSQLSLADNDVGSLSDMIQHSVQSKDDNKSGNHSNKHYTPQKRKKRKLKKHNHKRARSPKHVEFTDFEPYLPFQQASAVQPAMSTSSMASHSSSSKSTSSPNSSVFGFTSHSPRDQKQKKNSQMSFSSSMKDQSQKSARLSKHPSEKKNKEQRKISPQKIKNNSQTPPEDDRNILDSKSPQQQLNAQNDKQNSLSPLVFQQQIEKETEEHQSDSKDGSPNKKLPEHISQSSSYGTSTEESTSISEDEEEEEISWDEETDEEYDSEQEEYVSESEFYSDEDEEDVYDEEDEDESSQQRFKHTEAHDPWGLQSLHSDVEDKTSESEIDQRSKKSNTKTSYKSKIAQFQNKEIEILSDVMLRVNS</sequence>